<dbReference type="AlphaFoldDB" id="A0A165ESK2"/>
<sequence length="423" mass="47685">MSQPDALDALGALSLEDDSDSEVKRVVEPDSTTIIPEDVLFEVVSLVAHRGDLAVLARSSRLLYGIAQRHLYHSIYWDRYDHRAVIDELADRYLNASKYSLSCVRRVVVCFRDFAGPSFGRLLERLENVEALAFNSILKDIPRPRIAAEPLRCFPWANTLKRFRTRYSVFLREVLLGILRNAPMLEALGIADWPATDDVEELRRELYLSCSDEETDSTSGGDSLRVAGAAPARSDVLTRLRIIEAPSNLCQILVPGRPVWSLHITSQATPELLRAAQLSTERITTLKLHYDEGHDSDLIATAFPHVTRFVVDSVMPKTLVEWSKGNSIPPAWSSMKNVTTFEVDAYHAFGLGHTSIWSYPDIDQVVRDVWPGLRCFKVYRLGFLEMYCLCYSSDGQDTYCRPLDDFSPGATYTRHESCSCITV</sequence>
<accession>A0A165ESK2</accession>
<dbReference type="EMBL" id="KV426121">
    <property type="protein sequence ID" value="KZV87585.1"/>
    <property type="molecule type" value="Genomic_DNA"/>
</dbReference>
<proteinExistence type="predicted"/>
<organism evidence="1 2">
    <name type="scientific">Exidia glandulosa HHB12029</name>
    <dbReference type="NCBI Taxonomy" id="1314781"/>
    <lineage>
        <taxon>Eukaryota</taxon>
        <taxon>Fungi</taxon>
        <taxon>Dikarya</taxon>
        <taxon>Basidiomycota</taxon>
        <taxon>Agaricomycotina</taxon>
        <taxon>Agaricomycetes</taxon>
        <taxon>Auriculariales</taxon>
        <taxon>Exidiaceae</taxon>
        <taxon>Exidia</taxon>
    </lineage>
</organism>
<evidence type="ECO:0000313" key="2">
    <source>
        <dbReference type="Proteomes" id="UP000077266"/>
    </source>
</evidence>
<keyword evidence="2" id="KW-1185">Reference proteome</keyword>
<name>A0A165ESK2_EXIGL</name>
<reference evidence="1 2" key="1">
    <citation type="journal article" date="2016" name="Mol. Biol. Evol.">
        <title>Comparative Genomics of Early-Diverging Mushroom-Forming Fungi Provides Insights into the Origins of Lignocellulose Decay Capabilities.</title>
        <authorList>
            <person name="Nagy L.G."/>
            <person name="Riley R."/>
            <person name="Tritt A."/>
            <person name="Adam C."/>
            <person name="Daum C."/>
            <person name="Floudas D."/>
            <person name="Sun H."/>
            <person name="Yadav J.S."/>
            <person name="Pangilinan J."/>
            <person name="Larsson K.H."/>
            <person name="Matsuura K."/>
            <person name="Barry K."/>
            <person name="Labutti K."/>
            <person name="Kuo R."/>
            <person name="Ohm R.A."/>
            <person name="Bhattacharya S.S."/>
            <person name="Shirouzu T."/>
            <person name="Yoshinaga Y."/>
            <person name="Martin F.M."/>
            <person name="Grigoriev I.V."/>
            <person name="Hibbett D.S."/>
        </authorList>
    </citation>
    <scope>NUCLEOTIDE SEQUENCE [LARGE SCALE GENOMIC DNA]</scope>
    <source>
        <strain evidence="1 2">HHB12029</strain>
    </source>
</reference>
<evidence type="ECO:0000313" key="1">
    <source>
        <dbReference type="EMBL" id="KZV87585.1"/>
    </source>
</evidence>
<dbReference type="InParanoid" id="A0A165ESK2"/>
<protein>
    <recommendedName>
        <fullName evidence="3">F-box domain-containing protein</fullName>
    </recommendedName>
</protein>
<gene>
    <name evidence="1" type="ORF">EXIGLDRAFT_839860</name>
</gene>
<evidence type="ECO:0008006" key="3">
    <source>
        <dbReference type="Google" id="ProtNLM"/>
    </source>
</evidence>
<dbReference type="Proteomes" id="UP000077266">
    <property type="component" value="Unassembled WGS sequence"/>
</dbReference>